<evidence type="ECO:0000256" key="1">
    <source>
        <dbReference type="SAM" id="Phobius"/>
    </source>
</evidence>
<dbReference type="AlphaFoldDB" id="A0ABD6EZ30"/>
<feature type="transmembrane region" description="Helical" evidence="1">
    <location>
        <begin position="29"/>
        <end position="47"/>
    </location>
</feature>
<keyword evidence="1" id="KW-0812">Transmembrane</keyword>
<reference evidence="2 3" key="1">
    <citation type="submission" date="2024-08" db="EMBL/GenBank/DDBJ databases">
        <title>Gnathostoma spinigerum genome.</title>
        <authorList>
            <person name="Gonzalez-Bertolin B."/>
            <person name="Monzon S."/>
            <person name="Zaballos A."/>
            <person name="Jimenez P."/>
            <person name="Dekumyoy P."/>
            <person name="Varona S."/>
            <person name="Cuesta I."/>
            <person name="Sumanam S."/>
            <person name="Adisakwattana P."/>
            <person name="Gasser R.B."/>
            <person name="Hernandez-Gonzalez A."/>
            <person name="Young N.D."/>
            <person name="Perteguer M.J."/>
        </authorList>
    </citation>
    <scope>NUCLEOTIDE SEQUENCE [LARGE SCALE GENOMIC DNA]</scope>
    <source>
        <strain evidence="2">AL3</strain>
        <tissue evidence="2">Liver</tissue>
    </source>
</reference>
<dbReference type="Gene3D" id="1.10.287.70">
    <property type="match status" value="1"/>
</dbReference>
<evidence type="ECO:0000313" key="2">
    <source>
        <dbReference type="EMBL" id="MFH4981977.1"/>
    </source>
</evidence>
<protein>
    <submittedName>
        <fullName evidence="2">Uncharacterized protein</fullName>
    </submittedName>
</protein>
<keyword evidence="1" id="KW-1133">Transmembrane helix</keyword>
<name>A0ABD6EZ30_9BILA</name>
<dbReference type="Proteomes" id="UP001608902">
    <property type="component" value="Unassembled WGS sequence"/>
</dbReference>
<keyword evidence="1" id="KW-0472">Membrane</keyword>
<accession>A0ABD6EZ30</accession>
<organism evidence="2 3">
    <name type="scientific">Gnathostoma spinigerum</name>
    <dbReference type="NCBI Taxonomy" id="75299"/>
    <lineage>
        <taxon>Eukaryota</taxon>
        <taxon>Metazoa</taxon>
        <taxon>Ecdysozoa</taxon>
        <taxon>Nematoda</taxon>
        <taxon>Chromadorea</taxon>
        <taxon>Rhabditida</taxon>
        <taxon>Spirurina</taxon>
        <taxon>Gnathostomatomorpha</taxon>
        <taxon>Gnathostomatoidea</taxon>
        <taxon>Gnathostomatidae</taxon>
        <taxon>Gnathostoma</taxon>
    </lineage>
</organism>
<evidence type="ECO:0000313" key="3">
    <source>
        <dbReference type="Proteomes" id="UP001608902"/>
    </source>
</evidence>
<proteinExistence type="predicted"/>
<comment type="caution">
    <text evidence="2">The sequence shown here is derived from an EMBL/GenBank/DDBJ whole genome shotgun (WGS) entry which is preliminary data.</text>
</comment>
<sequence length="128" mass="15164">MRFDRETEKFRSYLWRITKYIYRRLHLKYFLLLILLFLYALLGGLIFNRIEAPAELVRINSEIAAQRTRHDIFIKSIQQLLLQHLNCTVVASYRSVTKPGLRLFDKWYSTIARHLSLVGRSLAPGPLQ</sequence>
<dbReference type="EMBL" id="JBGFUD010008241">
    <property type="protein sequence ID" value="MFH4981977.1"/>
    <property type="molecule type" value="Genomic_DNA"/>
</dbReference>
<gene>
    <name evidence="2" type="ORF">AB6A40_008686</name>
</gene>
<keyword evidence="3" id="KW-1185">Reference proteome</keyword>